<evidence type="ECO:0000256" key="5">
    <source>
        <dbReference type="ARBA" id="ARBA00022692"/>
    </source>
</evidence>
<keyword evidence="7 8" id="KW-0472">Membrane</keyword>
<dbReference type="Pfam" id="PF12832">
    <property type="entry name" value="MFS_1_like"/>
    <property type="match status" value="1"/>
</dbReference>
<dbReference type="InterPro" id="IPR026032">
    <property type="entry name" value="HcaT-like"/>
</dbReference>
<dbReference type="EMBL" id="QKYU01000032">
    <property type="protein sequence ID" value="PZW38932.1"/>
    <property type="molecule type" value="Genomic_DNA"/>
</dbReference>
<accession>A0A2W7I0F0</accession>
<dbReference type="Gene3D" id="1.20.1250.20">
    <property type="entry name" value="MFS general substrate transporter like domains"/>
    <property type="match status" value="2"/>
</dbReference>
<feature type="transmembrane region" description="Helical" evidence="8">
    <location>
        <begin position="45"/>
        <end position="64"/>
    </location>
</feature>
<feature type="transmembrane region" description="Helical" evidence="8">
    <location>
        <begin position="331"/>
        <end position="351"/>
    </location>
</feature>
<evidence type="ECO:0000256" key="1">
    <source>
        <dbReference type="ARBA" id="ARBA00004429"/>
    </source>
</evidence>
<feature type="transmembrane region" description="Helical" evidence="8">
    <location>
        <begin position="76"/>
        <end position="103"/>
    </location>
</feature>
<dbReference type="PANTHER" id="PTHR23522">
    <property type="entry name" value="BLL5896 PROTEIN"/>
    <property type="match status" value="1"/>
</dbReference>
<feature type="domain" description="Major facilitator superfamily associated" evidence="9">
    <location>
        <begin position="20"/>
        <end position="354"/>
    </location>
</feature>
<reference evidence="10 11" key="1">
    <citation type="submission" date="2018-06" db="EMBL/GenBank/DDBJ databases">
        <title>Genomic Encyclopedia of Archaeal and Bacterial Type Strains, Phase II (KMG-II): from individual species to whole genera.</title>
        <authorList>
            <person name="Goeker M."/>
        </authorList>
    </citation>
    <scope>NUCLEOTIDE SEQUENCE [LARGE SCALE GENOMIC DNA]</scope>
    <source>
        <strain evidence="10 11">DSM 24525</strain>
    </source>
</reference>
<keyword evidence="5 8" id="KW-0812">Transmembrane</keyword>
<evidence type="ECO:0000256" key="7">
    <source>
        <dbReference type="ARBA" id="ARBA00023136"/>
    </source>
</evidence>
<dbReference type="InterPro" id="IPR024989">
    <property type="entry name" value="MFS_assoc_dom"/>
</dbReference>
<dbReference type="InterPro" id="IPR036259">
    <property type="entry name" value="MFS_trans_sf"/>
</dbReference>
<dbReference type="NCBIfam" id="NF037955">
    <property type="entry name" value="mfs"/>
    <property type="match status" value="1"/>
</dbReference>
<dbReference type="AlphaFoldDB" id="A0A2W7I0F0"/>
<keyword evidence="3" id="KW-1003">Cell membrane</keyword>
<dbReference type="GO" id="GO:0005886">
    <property type="term" value="C:plasma membrane"/>
    <property type="evidence" value="ECO:0007669"/>
    <property type="project" value="UniProtKB-SubCell"/>
</dbReference>
<name>A0A2W7I0F0_9PROT</name>
<dbReference type="PIRSF" id="PIRSF004925">
    <property type="entry name" value="HcaT"/>
    <property type="match status" value="1"/>
</dbReference>
<dbReference type="GO" id="GO:0015528">
    <property type="term" value="F:lactose:proton symporter activity"/>
    <property type="evidence" value="ECO:0007669"/>
    <property type="project" value="TreeGrafter"/>
</dbReference>
<feature type="transmembrane region" description="Helical" evidence="8">
    <location>
        <begin position="139"/>
        <end position="159"/>
    </location>
</feature>
<feature type="transmembrane region" description="Helical" evidence="8">
    <location>
        <begin position="206"/>
        <end position="230"/>
    </location>
</feature>
<evidence type="ECO:0000313" key="10">
    <source>
        <dbReference type="EMBL" id="PZW38932.1"/>
    </source>
</evidence>
<gene>
    <name evidence="10" type="ORF">C8P66_13215</name>
</gene>
<keyword evidence="6 8" id="KW-1133">Transmembrane helix</keyword>
<evidence type="ECO:0000259" key="9">
    <source>
        <dbReference type="Pfam" id="PF12832"/>
    </source>
</evidence>
<comment type="caution">
    <text evidence="10">The sequence shown here is derived from an EMBL/GenBank/DDBJ whole genome shotgun (WGS) entry which is preliminary data.</text>
</comment>
<feature type="transmembrane region" description="Helical" evidence="8">
    <location>
        <begin position="165"/>
        <end position="185"/>
    </location>
</feature>
<comment type="subcellular location">
    <subcellularLocation>
        <location evidence="1">Cell inner membrane</location>
        <topology evidence="1">Multi-pass membrane protein</topology>
    </subcellularLocation>
</comment>
<organism evidence="10 11">
    <name type="scientific">Humitalea rosea</name>
    <dbReference type="NCBI Taxonomy" id="990373"/>
    <lineage>
        <taxon>Bacteria</taxon>
        <taxon>Pseudomonadati</taxon>
        <taxon>Pseudomonadota</taxon>
        <taxon>Alphaproteobacteria</taxon>
        <taxon>Acetobacterales</taxon>
        <taxon>Roseomonadaceae</taxon>
        <taxon>Humitalea</taxon>
    </lineage>
</organism>
<evidence type="ECO:0000313" key="11">
    <source>
        <dbReference type="Proteomes" id="UP000249688"/>
    </source>
</evidence>
<dbReference type="PANTHER" id="PTHR23522:SF10">
    <property type="entry name" value="3-PHENYLPROPIONIC ACID TRANSPORTER-RELATED"/>
    <property type="match status" value="1"/>
</dbReference>
<feature type="transmembrane region" description="Helical" evidence="8">
    <location>
        <begin position="357"/>
        <end position="374"/>
    </location>
</feature>
<feature type="transmembrane region" description="Helical" evidence="8">
    <location>
        <begin position="12"/>
        <end position="33"/>
    </location>
</feature>
<dbReference type="Proteomes" id="UP000249688">
    <property type="component" value="Unassembled WGS sequence"/>
</dbReference>
<protein>
    <submittedName>
        <fullName evidence="10">PPP family 3-phenylpropionic acid transporter</fullName>
    </submittedName>
</protein>
<feature type="transmembrane region" description="Helical" evidence="8">
    <location>
        <begin position="236"/>
        <end position="256"/>
    </location>
</feature>
<evidence type="ECO:0000256" key="3">
    <source>
        <dbReference type="ARBA" id="ARBA00022475"/>
    </source>
</evidence>
<evidence type="ECO:0000256" key="6">
    <source>
        <dbReference type="ARBA" id="ARBA00022989"/>
    </source>
</evidence>
<dbReference type="GO" id="GO:0030395">
    <property type="term" value="F:lactose binding"/>
    <property type="evidence" value="ECO:0007669"/>
    <property type="project" value="TreeGrafter"/>
</dbReference>
<proteinExistence type="predicted"/>
<keyword evidence="2" id="KW-0813">Transport</keyword>
<evidence type="ECO:0000256" key="4">
    <source>
        <dbReference type="ARBA" id="ARBA00022519"/>
    </source>
</evidence>
<evidence type="ECO:0000256" key="2">
    <source>
        <dbReference type="ARBA" id="ARBA00022448"/>
    </source>
</evidence>
<keyword evidence="4" id="KW-0997">Cell inner membrane</keyword>
<dbReference type="SUPFAM" id="SSF103473">
    <property type="entry name" value="MFS general substrate transporter"/>
    <property type="match status" value="1"/>
</dbReference>
<feature type="transmembrane region" description="Helical" evidence="8">
    <location>
        <begin position="263"/>
        <end position="282"/>
    </location>
</feature>
<keyword evidence="11" id="KW-1185">Reference proteome</keyword>
<sequence length="389" mass="39900">MCSLPAVSPGIAHALLLMALLGAVGVFLPFLPALLAASGLSSTEVAVVLAAGSATRIISGPLAGRLVDALGDPRRLLAIAALLAGLTVGGFGMASGLLVFLLVQVLHSSAQAPLLPIAEMLTVQGARHGLFDYGRVRGFASLAFIVFATLSGIVVGQVGHAPLPWIVAALFLCAALAASALPPMPRTAGRKGGLREAWRLPAFRRLLLLSGLIQGSHALYYSFGTIHWLAEGHSPTVIGLLWSEGVLAEVLLFLVARRFVDRLGWRGLTMIAASFGLIRWGITGTTAWLPALALAQAMHAASFACQHLAAMRTLVELVPPHAQGSAQTLHAAIGVGLPLGVLTLAAGPLYAAAGGSAYWAMAALCAIALVVVLLQGGGHPAADQPLGKS</sequence>
<evidence type="ECO:0000256" key="8">
    <source>
        <dbReference type="SAM" id="Phobius"/>
    </source>
</evidence>